<reference evidence="1" key="2">
    <citation type="submission" date="2020-07" db="EMBL/GenBank/DDBJ databases">
        <authorList>
            <person name="Vera ALvarez R."/>
            <person name="Arias-Moreno D.M."/>
            <person name="Jimenez-Jacinto V."/>
            <person name="Jimenez-Bremont J.F."/>
            <person name="Swaminathan K."/>
            <person name="Moose S.P."/>
            <person name="Guerrero-Gonzalez M.L."/>
            <person name="Marino-Ramirez L."/>
            <person name="Landsman D."/>
            <person name="Rodriguez-Kessler M."/>
            <person name="Delgado-Sanchez P."/>
        </authorList>
    </citation>
    <scope>NUCLEOTIDE SEQUENCE</scope>
    <source>
        <tissue evidence="1">Cladode</tissue>
    </source>
</reference>
<reference evidence="1" key="1">
    <citation type="journal article" date="2013" name="J. Plant Res.">
        <title>Effect of fungi and light on seed germination of three Opuntia species from semiarid lands of central Mexico.</title>
        <authorList>
            <person name="Delgado-Sanchez P."/>
            <person name="Jimenez-Bremont J.F."/>
            <person name="Guerrero-Gonzalez Mde L."/>
            <person name="Flores J."/>
        </authorList>
    </citation>
    <scope>NUCLEOTIDE SEQUENCE</scope>
    <source>
        <tissue evidence="1">Cladode</tissue>
    </source>
</reference>
<dbReference type="AlphaFoldDB" id="A0A7C8YDH6"/>
<organism evidence="1">
    <name type="scientific">Opuntia streptacantha</name>
    <name type="common">Prickly pear cactus</name>
    <name type="synonym">Opuntia cardona</name>
    <dbReference type="NCBI Taxonomy" id="393608"/>
    <lineage>
        <taxon>Eukaryota</taxon>
        <taxon>Viridiplantae</taxon>
        <taxon>Streptophyta</taxon>
        <taxon>Embryophyta</taxon>
        <taxon>Tracheophyta</taxon>
        <taxon>Spermatophyta</taxon>
        <taxon>Magnoliopsida</taxon>
        <taxon>eudicotyledons</taxon>
        <taxon>Gunneridae</taxon>
        <taxon>Pentapetalae</taxon>
        <taxon>Caryophyllales</taxon>
        <taxon>Cactineae</taxon>
        <taxon>Cactaceae</taxon>
        <taxon>Opuntioideae</taxon>
        <taxon>Opuntia</taxon>
    </lineage>
</organism>
<accession>A0A7C8YDH6</accession>
<sequence>MPPRRRKKPPDPTPLYLSITCLFKKTLSILECQLLVPISQLVHLGRIVGLASMSASIPGRFNRPAFNLPCSGFCCPGLGHHSSCQWRFLSIDRSTSVSSVFGSDFACYGCGRTLSPSSVPDIGTSEPRSVKVKPFPTVSTHCHILVFRSGVQVFEHAIVLMLNGQTYQVRLMAECLKSAIASG</sequence>
<proteinExistence type="predicted"/>
<protein>
    <submittedName>
        <fullName evidence="1">Uncharacterized protein</fullName>
    </submittedName>
</protein>
<evidence type="ECO:0000313" key="1">
    <source>
        <dbReference type="EMBL" id="MBA4615270.1"/>
    </source>
</evidence>
<dbReference type="EMBL" id="GISG01006673">
    <property type="protein sequence ID" value="MBA4615270.1"/>
    <property type="molecule type" value="Transcribed_RNA"/>
</dbReference>
<name>A0A7C8YDH6_OPUST</name>